<dbReference type="GO" id="GO:0046872">
    <property type="term" value="F:metal ion binding"/>
    <property type="evidence" value="ECO:0007669"/>
    <property type="project" value="UniProtKB-KW"/>
</dbReference>
<dbReference type="PANTHER" id="PTHR43270:SF4">
    <property type="entry name" value="CARNOSINE DIPEPTIDASE 2, ISOFORM A"/>
    <property type="match status" value="1"/>
</dbReference>
<dbReference type="GO" id="GO:0006508">
    <property type="term" value="P:proteolysis"/>
    <property type="evidence" value="ECO:0007669"/>
    <property type="project" value="UniProtKB-KW"/>
</dbReference>
<dbReference type="PANTHER" id="PTHR43270">
    <property type="entry name" value="BETA-ALA-HIS DIPEPTIDASE"/>
    <property type="match status" value="1"/>
</dbReference>
<evidence type="ECO:0000313" key="5">
    <source>
        <dbReference type="Proteomes" id="UP000023152"/>
    </source>
</evidence>
<dbReference type="Proteomes" id="UP000023152">
    <property type="component" value="Unassembled WGS sequence"/>
</dbReference>
<keyword evidence="3" id="KW-0378">Hydrolase</keyword>
<evidence type="ECO:0000256" key="1">
    <source>
        <dbReference type="ARBA" id="ARBA00022670"/>
    </source>
</evidence>
<dbReference type="Gene3D" id="3.40.630.10">
    <property type="entry name" value="Zn peptidases"/>
    <property type="match status" value="1"/>
</dbReference>
<name>X6NV41_RETFI</name>
<accession>X6NV41</accession>
<dbReference type="Pfam" id="PF01546">
    <property type="entry name" value="Peptidase_M20"/>
    <property type="match status" value="1"/>
</dbReference>
<keyword evidence="5" id="KW-1185">Reference proteome</keyword>
<gene>
    <name evidence="4" type="ORF">RFI_07356</name>
</gene>
<keyword evidence="2" id="KW-0479">Metal-binding</keyword>
<dbReference type="InterPro" id="IPR051458">
    <property type="entry name" value="Cyt/Met_Dipeptidase"/>
</dbReference>
<keyword evidence="1" id="KW-0645">Protease</keyword>
<evidence type="ECO:0000256" key="3">
    <source>
        <dbReference type="ARBA" id="ARBA00022801"/>
    </source>
</evidence>
<comment type="caution">
    <text evidence="4">The sequence shown here is derived from an EMBL/GenBank/DDBJ whole genome shotgun (WGS) entry which is preliminary data.</text>
</comment>
<dbReference type="EMBL" id="ASPP01005856">
    <property type="protein sequence ID" value="ETO29763.1"/>
    <property type="molecule type" value="Genomic_DNA"/>
</dbReference>
<proteinExistence type="predicted"/>
<dbReference type="GO" id="GO:0008233">
    <property type="term" value="F:peptidase activity"/>
    <property type="evidence" value="ECO:0007669"/>
    <property type="project" value="UniProtKB-KW"/>
</dbReference>
<dbReference type="SUPFAM" id="SSF53187">
    <property type="entry name" value="Zn-dependent exopeptidases"/>
    <property type="match status" value="1"/>
</dbReference>
<dbReference type="OrthoDB" id="7832001at2759"/>
<protein>
    <submittedName>
        <fullName evidence="4">Uncharacterized protein</fullName>
    </submittedName>
</protein>
<reference evidence="4 5" key="1">
    <citation type="journal article" date="2013" name="Curr. Biol.">
        <title>The Genome of the Foraminiferan Reticulomyxa filosa.</title>
        <authorList>
            <person name="Glockner G."/>
            <person name="Hulsmann N."/>
            <person name="Schleicher M."/>
            <person name="Noegel A.A."/>
            <person name="Eichinger L."/>
            <person name="Gallinger C."/>
            <person name="Pawlowski J."/>
            <person name="Sierra R."/>
            <person name="Euteneuer U."/>
            <person name="Pillet L."/>
            <person name="Moustafa A."/>
            <person name="Platzer M."/>
            <person name="Groth M."/>
            <person name="Szafranski K."/>
            <person name="Schliwa M."/>
        </authorList>
    </citation>
    <scope>NUCLEOTIDE SEQUENCE [LARGE SCALE GENOMIC DNA]</scope>
</reference>
<evidence type="ECO:0000256" key="2">
    <source>
        <dbReference type="ARBA" id="ARBA00022723"/>
    </source>
</evidence>
<sequence>MKQSNQVAHIIDNINNLINFGKSKIYRSLQYNRTINIGQSVIHSIFIALIKHLKRECRASVPQYKKVKELFESAKGEVVWATVSSSSLTLATAKLKDFVEKSWEKSVLKTLKKKKKKKMYIYILNMYEYIKIENKSPDYDEKILKMDNKRKRKIINKRIKDGSIRRKEYDTIYIYRSRRNSINPVTDQWEKDLHPYKPVIRDGKLYGRGSADDGYSIFAAIDSIASHPRCIITIEGSEESGPPHLYHYLKNKIGEHSLVICLNSGSGNYEQLCDNNISLGVDRDRFDDNITGKCKINELNSKIPDNNI</sequence>
<dbReference type="InterPro" id="IPR002933">
    <property type="entry name" value="Peptidase_M20"/>
</dbReference>
<dbReference type="MEROPS" id="M20.A18"/>
<evidence type="ECO:0000313" key="4">
    <source>
        <dbReference type="EMBL" id="ETO29763.1"/>
    </source>
</evidence>
<organism evidence="4 5">
    <name type="scientific">Reticulomyxa filosa</name>
    <dbReference type="NCBI Taxonomy" id="46433"/>
    <lineage>
        <taxon>Eukaryota</taxon>
        <taxon>Sar</taxon>
        <taxon>Rhizaria</taxon>
        <taxon>Retaria</taxon>
        <taxon>Foraminifera</taxon>
        <taxon>Monothalamids</taxon>
        <taxon>Reticulomyxidae</taxon>
        <taxon>Reticulomyxa</taxon>
    </lineage>
</organism>
<dbReference type="AlphaFoldDB" id="X6NV41"/>